<proteinExistence type="predicted"/>
<dbReference type="Proteomes" id="UP000192359">
    <property type="component" value="Unassembled WGS sequence"/>
</dbReference>
<accession>A0A1Y1RRS9</accession>
<dbReference type="EMBL" id="LXWF01000005">
    <property type="protein sequence ID" value="ORC24369.1"/>
    <property type="molecule type" value="Genomic_DNA"/>
</dbReference>
<organism evidence="1 2">
    <name type="scientific">Rothia nasimurium</name>
    <dbReference type="NCBI Taxonomy" id="85336"/>
    <lineage>
        <taxon>Bacteria</taxon>
        <taxon>Bacillati</taxon>
        <taxon>Actinomycetota</taxon>
        <taxon>Actinomycetes</taxon>
        <taxon>Micrococcales</taxon>
        <taxon>Micrococcaceae</taxon>
        <taxon>Rothia</taxon>
    </lineage>
</organism>
<keyword evidence="2" id="KW-1185">Reference proteome</keyword>
<protein>
    <submittedName>
        <fullName evidence="1">Uncharacterized protein</fullName>
    </submittedName>
</protein>
<comment type="caution">
    <text evidence="1">The sequence shown here is derived from an EMBL/GenBank/DDBJ whole genome shotgun (WGS) entry which is preliminary data.</text>
</comment>
<dbReference type="OrthoDB" id="9858785at2"/>
<sequence length="117" mass="13570">MYRVAYHPYLRPSDLPACRTENSLYPGLLALQEPVSQTVFLYRLETLYEGDFPTDYTIYNYAGGPFDSEMRINISALGAEERGDSEPMYRFEAHSRFEDRPGKLISQGLPTRLRRPR</sequence>
<evidence type="ECO:0000313" key="2">
    <source>
        <dbReference type="Proteomes" id="UP000192359"/>
    </source>
</evidence>
<name>A0A1Y1RRS9_9MICC</name>
<gene>
    <name evidence="1" type="ORF">A7979_10270</name>
</gene>
<dbReference type="RefSeq" id="WP_083090848.1">
    <property type="nucleotide sequence ID" value="NZ_LXWF01000005.1"/>
</dbReference>
<evidence type="ECO:0000313" key="1">
    <source>
        <dbReference type="EMBL" id="ORC24369.1"/>
    </source>
</evidence>
<reference evidence="1 2" key="1">
    <citation type="submission" date="2016-05" db="EMBL/GenBank/DDBJ databases">
        <title>Draft genome sequence of a porcine commensal Rothia nasimurium.</title>
        <authorList>
            <person name="Gaiser R.A."/>
            <person name="Van Baarlen P."/>
            <person name="Wells J.M."/>
        </authorList>
    </citation>
    <scope>NUCLEOTIDE SEQUENCE [LARGE SCALE GENOMIC DNA]</scope>
    <source>
        <strain evidence="1 2">PT-32</strain>
    </source>
</reference>
<dbReference type="AlphaFoldDB" id="A0A1Y1RRS9"/>